<feature type="region of interest" description="Disordered" evidence="1">
    <location>
        <begin position="395"/>
        <end position="450"/>
    </location>
</feature>
<protein>
    <submittedName>
        <fullName evidence="3">Transcriptional regulator</fullName>
    </submittedName>
</protein>
<dbReference type="InterPro" id="IPR038461">
    <property type="entry name" value="Schlafen_AlbA_2_dom_sf"/>
</dbReference>
<dbReference type="InterPro" id="IPR007421">
    <property type="entry name" value="Schlafen_AlbA_2_dom"/>
</dbReference>
<dbReference type="Gene3D" id="3.20.20.140">
    <property type="entry name" value="Metal-dependent hydrolases"/>
    <property type="match status" value="1"/>
</dbReference>
<proteinExistence type="predicted"/>
<evidence type="ECO:0000256" key="1">
    <source>
        <dbReference type="SAM" id="MobiDB-lite"/>
    </source>
</evidence>
<gene>
    <name evidence="3" type="ORF">FKZ61_07150</name>
</gene>
<evidence type="ECO:0000313" key="3">
    <source>
        <dbReference type="EMBL" id="TQE96681.1"/>
    </source>
</evidence>
<evidence type="ECO:0000313" key="4">
    <source>
        <dbReference type="Proteomes" id="UP000317371"/>
    </source>
</evidence>
<dbReference type="Pfam" id="PF04326">
    <property type="entry name" value="SLFN_AlbA_2"/>
    <property type="match status" value="1"/>
</dbReference>
<feature type="compositionally biased region" description="Low complexity" evidence="1">
    <location>
        <begin position="427"/>
        <end position="441"/>
    </location>
</feature>
<dbReference type="EMBL" id="VIGC01000007">
    <property type="protein sequence ID" value="TQE96681.1"/>
    <property type="molecule type" value="Genomic_DNA"/>
</dbReference>
<organism evidence="3 4">
    <name type="scientific">Litorilinea aerophila</name>
    <dbReference type="NCBI Taxonomy" id="1204385"/>
    <lineage>
        <taxon>Bacteria</taxon>
        <taxon>Bacillati</taxon>
        <taxon>Chloroflexota</taxon>
        <taxon>Caldilineae</taxon>
        <taxon>Caldilineales</taxon>
        <taxon>Caldilineaceae</taxon>
        <taxon>Litorilinea</taxon>
    </lineage>
</organism>
<keyword evidence="4" id="KW-1185">Reference proteome</keyword>
<feature type="domain" description="Schlafen AlbA-2" evidence="2">
    <location>
        <begin position="279"/>
        <end position="379"/>
    </location>
</feature>
<evidence type="ECO:0000259" key="2">
    <source>
        <dbReference type="Pfam" id="PF04326"/>
    </source>
</evidence>
<dbReference type="GO" id="GO:0004534">
    <property type="term" value="F:5'-3' RNA exonuclease activity"/>
    <property type="evidence" value="ECO:0007669"/>
    <property type="project" value="TreeGrafter"/>
</dbReference>
<dbReference type="PANTHER" id="PTHR42924">
    <property type="entry name" value="EXONUCLEASE"/>
    <property type="match status" value="1"/>
</dbReference>
<sequence>MRAVAARGIEIAAITDHNTVAGIAAIRREVEWLTRLEATNRLTDEERERLREWRELADKVLVLPGFEFTATFGFHILGIFPPETSVRQLEHILLTLNVPADKLDEGSTETGASTDVLTAYKVIREAGGLVIAAHANSTHGVAMRNFPFGGQTKIAYTQDANLDALEVTDLDKRYRSTARFFNGSKNEYPRRMHCIQGSDAHRITADPKNPKRLGIGDRMTEFLLDSPTFESLQAVLRSKQFDRTRPVRPKDNPFDPIVAAREEGPSLVQSFHESASQRGGRLTAILSDICAFANTMGGTIYIGASPRKGKPSGLAKPAEVQQQIQEALEARLTPPLEVKFEVVQSQGAKVLRIQVPKGPDRPYCLDDFKFYVRDESETSLAVRDEIVALIREAVSPSSADQRERSSKGRDQRRERSGQEQRNQAAASQNGSSNTATGSNGSDPASVDETSSEDAFYLPQIGVEIVETVERNGKKYHSIHDLRNGHIIKNVTRKGARKLWNYAIQCHEDRPVDPQAVKWHGDIGLIKCEKRAGKLRYDLALRENGHLRVFYGVTEDGMEGRWSVFIQDE</sequence>
<feature type="compositionally biased region" description="Basic and acidic residues" evidence="1">
    <location>
        <begin position="400"/>
        <end position="418"/>
    </location>
</feature>
<dbReference type="InParanoid" id="A0A540VIY4"/>
<dbReference type="SUPFAM" id="SSF89550">
    <property type="entry name" value="PHP domain-like"/>
    <property type="match status" value="1"/>
</dbReference>
<dbReference type="OrthoDB" id="9791620at2"/>
<dbReference type="Gene3D" id="3.30.950.30">
    <property type="entry name" value="Schlafen, AAA domain"/>
    <property type="match status" value="1"/>
</dbReference>
<dbReference type="InterPro" id="IPR016195">
    <property type="entry name" value="Pol/histidinol_Pase-like"/>
</dbReference>
<dbReference type="GO" id="GO:0035312">
    <property type="term" value="F:5'-3' DNA exonuclease activity"/>
    <property type="evidence" value="ECO:0007669"/>
    <property type="project" value="TreeGrafter"/>
</dbReference>
<dbReference type="PANTHER" id="PTHR42924:SF3">
    <property type="entry name" value="POLYMERASE_HISTIDINOL PHOSPHATASE N-TERMINAL DOMAIN-CONTAINING PROTEIN"/>
    <property type="match status" value="1"/>
</dbReference>
<dbReference type="InterPro" id="IPR052018">
    <property type="entry name" value="PHP_domain"/>
</dbReference>
<comment type="caution">
    <text evidence="3">The sequence shown here is derived from an EMBL/GenBank/DDBJ whole genome shotgun (WGS) entry which is preliminary data.</text>
</comment>
<dbReference type="Proteomes" id="UP000317371">
    <property type="component" value="Unassembled WGS sequence"/>
</dbReference>
<name>A0A540VIY4_9CHLR</name>
<dbReference type="AlphaFoldDB" id="A0A540VIY4"/>
<reference evidence="3 4" key="1">
    <citation type="submission" date="2019-06" db="EMBL/GenBank/DDBJ databases">
        <title>Genome sequence of Litorilinea aerophila BAA-2444.</title>
        <authorList>
            <person name="Maclea K.S."/>
            <person name="Maurais E.G."/>
            <person name="Iannazzi L.C."/>
        </authorList>
    </citation>
    <scope>NUCLEOTIDE SEQUENCE [LARGE SCALE GENOMIC DNA]</scope>
    <source>
        <strain evidence="3 4">ATCC BAA-2444</strain>
    </source>
</reference>
<accession>A0A540VIY4</accession>